<dbReference type="GO" id="GO:0016020">
    <property type="term" value="C:membrane"/>
    <property type="evidence" value="ECO:0007669"/>
    <property type="project" value="UniProtKB-SubCell"/>
</dbReference>
<dbReference type="PROSITE" id="PS50011">
    <property type="entry name" value="PROTEIN_KINASE_DOM"/>
    <property type="match status" value="1"/>
</dbReference>
<evidence type="ECO:0000256" key="5">
    <source>
        <dbReference type="ARBA" id="ARBA00022679"/>
    </source>
</evidence>
<dbReference type="EMBL" id="SSTD01002424">
    <property type="protein sequence ID" value="TYK27890.1"/>
    <property type="molecule type" value="Genomic_DNA"/>
</dbReference>
<accession>A0A5D3DXB7</accession>
<sequence>MKDLPCSTEPQFTSLFINCGGGSMEFNGSIYEGDDTQGGKASFFISSQKWGYASTGVSFLSDKLPFKLSSTSNSSFSSSPTLYSTARVSPLSLNYYGFCLISGSYYVKLHFTEILFTADQTYASLRRRIFDISIQGKLIKDFNIMEEAGGVGVHGPLISAITVTPNFHVKTNVQTRRLPAGAIAGRVVVGIFIFVVLVFVLRRKGYLGGRETEDDDKSKQPPTTLTLQIKLGREALVLSTRFSIVKGVLSDGTSIAVKQLSSKSRQGNREFITEVGMTSGLQHPNLNNNLARALFSLEKHCLHLDWPIRMKICVGIAKGLAYLHEESRLKIVHRDTKATNVLLDENLNAKISDFGLAKLHEEAYVLQEGNLLELVDLNLGPHYSRGYEDAPYRSHMHKLVSKSQTIHVFVWLACLKVKLWLKYQTSRATRLKSNTAERDARFKAFDKKLSRDSMTSISTLSQLQGIDSSSSSTQNKDDAREYSTTISLFSDSFK</sequence>
<gene>
    <name evidence="18" type="ORF">E5676_scaffold384G00740</name>
    <name evidence="17" type="ORF">E6C27_scaffold271G00800</name>
</gene>
<dbReference type="PANTHER" id="PTHR48006:SF60">
    <property type="entry name" value="PROTEIN KINASE DOMAIN-CONTAINING PROTEIN"/>
    <property type="match status" value="1"/>
</dbReference>
<dbReference type="SUPFAM" id="SSF56112">
    <property type="entry name" value="Protein kinase-like (PK-like)"/>
    <property type="match status" value="1"/>
</dbReference>
<evidence type="ECO:0000256" key="7">
    <source>
        <dbReference type="ARBA" id="ARBA00022741"/>
    </source>
</evidence>
<dbReference type="Gene3D" id="1.10.510.10">
    <property type="entry name" value="Transferase(Phosphotransferase) domain 1"/>
    <property type="match status" value="1"/>
</dbReference>
<protein>
    <recommendedName>
        <fullName evidence="2">non-specific serine/threonine protein kinase</fullName>
        <ecNumber evidence="2">2.7.11.1</ecNumber>
    </recommendedName>
</protein>
<dbReference type="InterPro" id="IPR051824">
    <property type="entry name" value="LRR_Rcpt-Like_S/T_Kinase"/>
</dbReference>
<evidence type="ECO:0000256" key="8">
    <source>
        <dbReference type="ARBA" id="ARBA00022777"/>
    </source>
</evidence>
<evidence type="ECO:0000313" key="19">
    <source>
        <dbReference type="Proteomes" id="UP000321393"/>
    </source>
</evidence>
<dbReference type="EMBL" id="SSTE01000806">
    <property type="protein sequence ID" value="KAA0066742.1"/>
    <property type="molecule type" value="Genomic_DNA"/>
</dbReference>
<keyword evidence="7" id="KW-0547">Nucleotide-binding</keyword>
<proteinExistence type="predicted"/>
<keyword evidence="9" id="KW-0067">ATP-binding</keyword>
<dbReference type="GO" id="GO:0004674">
    <property type="term" value="F:protein serine/threonine kinase activity"/>
    <property type="evidence" value="ECO:0007669"/>
    <property type="project" value="UniProtKB-KW"/>
</dbReference>
<evidence type="ECO:0000256" key="2">
    <source>
        <dbReference type="ARBA" id="ARBA00012513"/>
    </source>
</evidence>
<evidence type="ECO:0000256" key="6">
    <source>
        <dbReference type="ARBA" id="ARBA00022729"/>
    </source>
</evidence>
<dbReference type="Gene3D" id="3.30.200.20">
    <property type="entry name" value="Phosphorylase Kinase, domain 1"/>
    <property type="match status" value="1"/>
</dbReference>
<dbReference type="EC" id="2.7.11.1" evidence="2"/>
<dbReference type="PANTHER" id="PTHR48006">
    <property type="entry name" value="LEUCINE-RICH REPEAT-CONTAINING PROTEIN DDB_G0281931-RELATED"/>
    <property type="match status" value="1"/>
</dbReference>
<name>A0A5D3DXB7_CUCMM</name>
<comment type="catalytic activity">
    <reaction evidence="12">
        <text>L-threonyl-[protein] + ATP = O-phospho-L-threonyl-[protein] + ADP + H(+)</text>
        <dbReference type="Rhea" id="RHEA:46608"/>
        <dbReference type="Rhea" id="RHEA-COMP:11060"/>
        <dbReference type="Rhea" id="RHEA-COMP:11605"/>
        <dbReference type="ChEBI" id="CHEBI:15378"/>
        <dbReference type="ChEBI" id="CHEBI:30013"/>
        <dbReference type="ChEBI" id="CHEBI:30616"/>
        <dbReference type="ChEBI" id="CHEBI:61977"/>
        <dbReference type="ChEBI" id="CHEBI:456216"/>
        <dbReference type="EC" id="2.7.11.1"/>
    </reaction>
</comment>
<dbReference type="Proteomes" id="UP000321393">
    <property type="component" value="Unassembled WGS sequence"/>
</dbReference>
<comment type="caution">
    <text evidence="18">The sequence shown here is derived from an EMBL/GenBank/DDBJ whole genome shotgun (WGS) entry which is preliminary data.</text>
</comment>
<dbReference type="InterPro" id="IPR021720">
    <property type="entry name" value="Malectin_dom"/>
</dbReference>
<keyword evidence="10 18" id="KW-0675">Receptor</keyword>
<dbReference type="InterPro" id="IPR001245">
    <property type="entry name" value="Ser-Thr/Tyr_kinase_cat_dom"/>
</dbReference>
<evidence type="ECO:0000256" key="12">
    <source>
        <dbReference type="ARBA" id="ARBA00047899"/>
    </source>
</evidence>
<feature type="domain" description="Protein kinase" evidence="16">
    <location>
        <begin position="223"/>
        <end position="494"/>
    </location>
</feature>
<evidence type="ECO:0000256" key="9">
    <source>
        <dbReference type="ARBA" id="ARBA00022840"/>
    </source>
</evidence>
<comment type="catalytic activity">
    <reaction evidence="13">
        <text>L-seryl-[protein] + ATP = O-phospho-L-seryl-[protein] + ADP + H(+)</text>
        <dbReference type="Rhea" id="RHEA:17989"/>
        <dbReference type="Rhea" id="RHEA-COMP:9863"/>
        <dbReference type="Rhea" id="RHEA-COMP:11604"/>
        <dbReference type="ChEBI" id="CHEBI:15378"/>
        <dbReference type="ChEBI" id="CHEBI:29999"/>
        <dbReference type="ChEBI" id="CHEBI:30616"/>
        <dbReference type="ChEBI" id="CHEBI:83421"/>
        <dbReference type="ChEBI" id="CHEBI:456216"/>
        <dbReference type="EC" id="2.7.11.1"/>
    </reaction>
</comment>
<dbReference type="InterPro" id="IPR000719">
    <property type="entry name" value="Prot_kinase_dom"/>
</dbReference>
<keyword evidence="15" id="KW-1133">Transmembrane helix</keyword>
<dbReference type="Proteomes" id="UP000321947">
    <property type="component" value="Unassembled WGS sequence"/>
</dbReference>
<evidence type="ECO:0000256" key="1">
    <source>
        <dbReference type="ARBA" id="ARBA00004479"/>
    </source>
</evidence>
<organism evidence="18 20">
    <name type="scientific">Cucumis melo var. makuwa</name>
    <name type="common">Oriental melon</name>
    <dbReference type="NCBI Taxonomy" id="1194695"/>
    <lineage>
        <taxon>Eukaryota</taxon>
        <taxon>Viridiplantae</taxon>
        <taxon>Streptophyta</taxon>
        <taxon>Embryophyta</taxon>
        <taxon>Tracheophyta</taxon>
        <taxon>Spermatophyta</taxon>
        <taxon>Magnoliopsida</taxon>
        <taxon>eudicotyledons</taxon>
        <taxon>Gunneridae</taxon>
        <taxon>Pentapetalae</taxon>
        <taxon>rosids</taxon>
        <taxon>fabids</taxon>
        <taxon>Cucurbitales</taxon>
        <taxon>Cucurbitaceae</taxon>
        <taxon>Benincaseae</taxon>
        <taxon>Cucumis</taxon>
    </lineage>
</organism>
<keyword evidence="8 18" id="KW-0418">Kinase</keyword>
<evidence type="ECO:0000313" key="20">
    <source>
        <dbReference type="Proteomes" id="UP000321947"/>
    </source>
</evidence>
<evidence type="ECO:0000256" key="13">
    <source>
        <dbReference type="ARBA" id="ARBA00048679"/>
    </source>
</evidence>
<evidence type="ECO:0000256" key="15">
    <source>
        <dbReference type="SAM" id="Phobius"/>
    </source>
</evidence>
<dbReference type="Pfam" id="PF07714">
    <property type="entry name" value="PK_Tyr_Ser-Thr"/>
    <property type="match status" value="1"/>
</dbReference>
<evidence type="ECO:0000256" key="10">
    <source>
        <dbReference type="ARBA" id="ARBA00023170"/>
    </source>
</evidence>
<dbReference type="Pfam" id="PF11721">
    <property type="entry name" value="Malectin"/>
    <property type="match status" value="1"/>
</dbReference>
<dbReference type="AlphaFoldDB" id="A0A5D3DXB7"/>
<dbReference type="InterPro" id="IPR011009">
    <property type="entry name" value="Kinase-like_dom_sf"/>
</dbReference>
<keyword evidence="15" id="KW-0472">Membrane</keyword>
<evidence type="ECO:0000256" key="4">
    <source>
        <dbReference type="ARBA" id="ARBA00022553"/>
    </source>
</evidence>
<evidence type="ECO:0000259" key="16">
    <source>
        <dbReference type="PROSITE" id="PS50011"/>
    </source>
</evidence>
<feature type="region of interest" description="Disordered" evidence="14">
    <location>
        <begin position="461"/>
        <end position="481"/>
    </location>
</feature>
<evidence type="ECO:0000313" key="18">
    <source>
        <dbReference type="EMBL" id="TYK27890.1"/>
    </source>
</evidence>
<dbReference type="FunFam" id="1.10.510.10:FF:001023">
    <property type="entry name" value="Os07g0541700 protein"/>
    <property type="match status" value="1"/>
</dbReference>
<feature type="transmembrane region" description="Helical" evidence="15">
    <location>
        <begin position="178"/>
        <end position="201"/>
    </location>
</feature>
<reference evidence="19 20" key="1">
    <citation type="submission" date="2019-08" db="EMBL/GenBank/DDBJ databases">
        <title>Draft genome sequences of two oriental melons (Cucumis melo L. var makuwa).</title>
        <authorList>
            <person name="Kwon S.-Y."/>
        </authorList>
    </citation>
    <scope>NUCLEOTIDE SEQUENCE [LARGE SCALE GENOMIC DNA]</scope>
    <source>
        <strain evidence="20">cv. Chang Bougi</strain>
        <strain evidence="19">cv. SW 3</strain>
        <tissue evidence="18">Leaf</tissue>
    </source>
</reference>
<dbReference type="Gene3D" id="2.60.120.430">
    <property type="entry name" value="Galactose-binding lectin"/>
    <property type="match status" value="1"/>
</dbReference>
<keyword evidence="5" id="KW-0808">Transferase</keyword>
<comment type="subcellular location">
    <subcellularLocation>
        <location evidence="1">Membrane</location>
        <topology evidence="1">Single-pass type I membrane protein</topology>
    </subcellularLocation>
</comment>
<keyword evidence="11" id="KW-0325">Glycoprotein</keyword>
<keyword evidence="4" id="KW-0597">Phosphoprotein</keyword>
<evidence type="ECO:0000256" key="14">
    <source>
        <dbReference type="SAM" id="MobiDB-lite"/>
    </source>
</evidence>
<dbReference type="OrthoDB" id="4062651at2759"/>
<dbReference type="GO" id="GO:0005524">
    <property type="term" value="F:ATP binding"/>
    <property type="evidence" value="ECO:0007669"/>
    <property type="project" value="UniProtKB-KW"/>
</dbReference>
<keyword evidence="3" id="KW-0723">Serine/threonine-protein kinase</keyword>
<evidence type="ECO:0000256" key="3">
    <source>
        <dbReference type="ARBA" id="ARBA00022527"/>
    </source>
</evidence>
<evidence type="ECO:0000313" key="17">
    <source>
        <dbReference type="EMBL" id="KAA0066742.1"/>
    </source>
</evidence>
<evidence type="ECO:0000256" key="11">
    <source>
        <dbReference type="ARBA" id="ARBA00023180"/>
    </source>
</evidence>
<keyword evidence="15" id="KW-0812">Transmembrane</keyword>
<keyword evidence="6" id="KW-0732">Signal</keyword>